<accession>A0A9W7DJJ1</accession>
<evidence type="ECO:0000256" key="3">
    <source>
        <dbReference type="ARBA" id="ARBA00022771"/>
    </source>
</evidence>
<evidence type="ECO:0000256" key="2">
    <source>
        <dbReference type="ARBA" id="ARBA00022737"/>
    </source>
</evidence>
<dbReference type="InterPro" id="IPR012677">
    <property type="entry name" value="Nucleotide-bd_a/b_plait_sf"/>
</dbReference>
<keyword evidence="2" id="KW-0677">Repeat</keyword>
<evidence type="ECO:0000256" key="6">
    <source>
        <dbReference type="SAM" id="MobiDB-lite"/>
    </source>
</evidence>
<dbReference type="SMART" id="SM00356">
    <property type="entry name" value="ZnF_C3H1"/>
    <property type="match status" value="2"/>
</dbReference>
<reference evidence="8" key="1">
    <citation type="submission" date="2023-04" db="EMBL/GenBank/DDBJ databases">
        <title>Ambrosiozyma monospora NBRC 1965.</title>
        <authorList>
            <person name="Ichikawa N."/>
            <person name="Sato H."/>
            <person name="Tonouchi N."/>
        </authorList>
    </citation>
    <scope>NUCLEOTIDE SEQUENCE</scope>
    <source>
        <strain evidence="8">NBRC 1965</strain>
    </source>
</reference>
<dbReference type="PANTHER" id="PTHR12620">
    <property type="entry name" value="U2 SNRNP AUXILIARY FACTOR, SMALL SUBUNIT"/>
    <property type="match status" value="1"/>
</dbReference>
<evidence type="ECO:0000313" key="9">
    <source>
        <dbReference type="Proteomes" id="UP001165063"/>
    </source>
</evidence>
<dbReference type="InterPro" id="IPR035979">
    <property type="entry name" value="RBD_domain_sf"/>
</dbReference>
<gene>
    <name evidence="8" type="ORF">Amon01_000704600</name>
</gene>
<evidence type="ECO:0000256" key="5">
    <source>
        <dbReference type="PROSITE-ProRule" id="PRU00723"/>
    </source>
</evidence>
<evidence type="ECO:0000313" key="8">
    <source>
        <dbReference type="EMBL" id="GMG48794.1"/>
    </source>
</evidence>
<dbReference type="Pfam" id="PF00642">
    <property type="entry name" value="zf-CCCH"/>
    <property type="match status" value="1"/>
</dbReference>
<evidence type="ECO:0000256" key="1">
    <source>
        <dbReference type="ARBA" id="ARBA00022723"/>
    </source>
</evidence>
<keyword evidence="1 5" id="KW-0479">Metal-binding</keyword>
<dbReference type="SMART" id="SM00361">
    <property type="entry name" value="RRM_1"/>
    <property type="match status" value="1"/>
</dbReference>
<keyword evidence="4 5" id="KW-0862">Zinc</keyword>
<sequence>MEHDRQVCDFFTRIGACRHGDKCVRSHIRPKRSNTVVFLKIYDNPKHIKGLRGLYNQQYQNHHRNNSSGNRNADNQQQQQDENAKNVDPSTGNEESQQLPSQGDHATRNGQLIKTNINEAEVQRNVDKLYQDLFVELALKYGQVDKLVICENVNNHLSGNVYVTFHEDRAAAKCYKECNDRWFDERPCFVELSPVRNIGDATCRSYESGHCDRGGLCNFMHIRKPTHFLERKLFQSQRKFYQDSN</sequence>
<dbReference type="OrthoDB" id="423462at2759"/>
<feature type="compositionally biased region" description="Polar residues" evidence="6">
    <location>
        <begin position="88"/>
        <end position="101"/>
    </location>
</feature>
<dbReference type="EMBL" id="BSXU01004914">
    <property type="protein sequence ID" value="GMG48794.1"/>
    <property type="molecule type" value="Genomic_DNA"/>
</dbReference>
<dbReference type="GO" id="GO:0003723">
    <property type="term" value="F:RNA binding"/>
    <property type="evidence" value="ECO:0007669"/>
    <property type="project" value="InterPro"/>
</dbReference>
<keyword evidence="9" id="KW-1185">Reference proteome</keyword>
<dbReference type="PROSITE" id="PS50103">
    <property type="entry name" value="ZF_C3H1"/>
    <property type="match status" value="2"/>
</dbReference>
<feature type="zinc finger region" description="C3H1-type" evidence="5">
    <location>
        <begin position="197"/>
        <end position="224"/>
    </location>
</feature>
<dbReference type="PRINTS" id="PR01848">
    <property type="entry name" value="U2AUXFACTOR"/>
</dbReference>
<feature type="region of interest" description="Disordered" evidence="6">
    <location>
        <begin position="61"/>
        <end position="109"/>
    </location>
</feature>
<proteinExistence type="predicted"/>
<keyword evidence="3 5" id="KW-0863">Zinc-finger</keyword>
<feature type="compositionally biased region" description="Low complexity" evidence="6">
    <location>
        <begin position="61"/>
        <end position="80"/>
    </location>
</feature>
<dbReference type="SUPFAM" id="SSF54928">
    <property type="entry name" value="RNA-binding domain, RBD"/>
    <property type="match status" value="1"/>
</dbReference>
<dbReference type="GO" id="GO:0000398">
    <property type="term" value="P:mRNA splicing, via spliceosome"/>
    <property type="evidence" value="ECO:0007669"/>
    <property type="project" value="InterPro"/>
</dbReference>
<dbReference type="InterPro" id="IPR009145">
    <property type="entry name" value="U2AF_small"/>
</dbReference>
<dbReference type="GO" id="GO:0008270">
    <property type="term" value="F:zinc ion binding"/>
    <property type="evidence" value="ECO:0007669"/>
    <property type="project" value="UniProtKB-KW"/>
</dbReference>
<dbReference type="Proteomes" id="UP001165063">
    <property type="component" value="Unassembled WGS sequence"/>
</dbReference>
<dbReference type="GO" id="GO:0089701">
    <property type="term" value="C:U2AF complex"/>
    <property type="evidence" value="ECO:0007669"/>
    <property type="project" value="InterPro"/>
</dbReference>
<dbReference type="Gene3D" id="3.30.70.330">
    <property type="match status" value="1"/>
</dbReference>
<dbReference type="InterPro" id="IPR000571">
    <property type="entry name" value="Znf_CCCH"/>
</dbReference>
<organism evidence="8 9">
    <name type="scientific">Ambrosiozyma monospora</name>
    <name type="common">Yeast</name>
    <name type="synonym">Endomycopsis monosporus</name>
    <dbReference type="NCBI Taxonomy" id="43982"/>
    <lineage>
        <taxon>Eukaryota</taxon>
        <taxon>Fungi</taxon>
        <taxon>Dikarya</taxon>
        <taxon>Ascomycota</taxon>
        <taxon>Saccharomycotina</taxon>
        <taxon>Pichiomycetes</taxon>
        <taxon>Pichiales</taxon>
        <taxon>Pichiaceae</taxon>
        <taxon>Ambrosiozyma</taxon>
    </lineage>
</organism>
<name>A0A9W7DJJ1_AMBMO</name>
<dbReference type="InterPro" id="IPR003954">
    <property type="entry name" value="RRM_euk-type"/>
</dbReference>
<comment type="caution">
    <text evidence="8">The sequence shown here is derived from an EMBL/GenBank/DDBJ whole genome shotgun (WGS) entry which is preliminary data.</text>
</comment>
<evidence type="ECO:0000256" key="4">
    <source>
        <dbReference type="ARBA" id="ARBA00022833"/>
    </source>
</evidence>
<protein>
    <submittedName>
        <fullName evidence="8">Unnamed protein product</fullName>
    </submittedName>
</protein>
<feature type="domain" description="C3H1-type" evidence="7">
    <location>
        <begin position="2"/>
        <end position="30"/>
    </location>
</feature>
<dbReference type="AlphaFoldDB" id="A0A9W7DJJ1"/>
<feature type="zinc finger region" description="C3H1-type" evidence="5">
    <location>
        <begin position="2"/>
        <end position="30"/>
    </location>
</feature>
<feature type="domain" description="C3H1-type" evidence="7">
    <location>
        <begin position="197"/>
        <end position="224"/>
    </location>
</feature>
<evidence type="ECO:0000259" key="7">
    <source>
        <dbReference type="PROSITE" id="PS50103"/>
    </source>
</evidence>